<gene>
    <name evidence="1" type="ORF">E3A20_19830</name>
</gene>
<evidence type="ECO:0000313" key="2">
    <source>
        <dbReference type="Proteomes" id="UP000321083"/>
    </source>
</evidence>
<evidence type="ECO:0008006" key="3">
    <source>
        <dbReference type="Google" id="ProtNLM"/>
    </source>
</evidence>
<reference evidence="1 2" key="1">
    <citation type="submission" date="2019-08" db="EMBL/GenBank/DDBJ databases">
        <title>100 year-old enigma solved: identification of Planctomyces bekefii, the type genus and species of the phylum Planctomycetes.</title>
        <authorList>
            <person name="Svetlana D.N."/>
            <person name="Overmann J."/>
        </authorList>
    </citation>
    <scope>NUCLEOTIDE SEQUENCE [LARGE SCALE GENOMIC DNA]</scope>
    <source>
        <strain evidence="1">Phe10_nw2017</strain>
    </source>
</reference>
<name>A0A5C6M443_9PLAN</name>
<dbReference type="InterPro" id="IPR010869">
    <property type="entry name" value="DUF1501"/>
</dbReference>
<sequence>MLGLTGLLQDQGLLQAAEDTGAARMLNPLAAQPSHFPARARRVIWIFINGGPSPVDTWNYRPELTKWDGRTIREFDDGFQNTTGFFRNSVGNLMQSPFRFEPQGECGRMVPEIFPYLGQHVDRMAIIQSGYTESNNHSPALFAINTGIARMGFPCVGSWVTYGLGSESANLPGFVVMSDPKGRGLPKGHAANWSAGFLPGVYQGTWVKPTGDPIDNLMRPAELTAESQRGGLDLLKQLNGLHQVQHAADAELSARIESFELAWRMQASAPEALDLSAETKEMQTLYGIGDEQCDHFARQCLTARRLVERGVRFVQIYSGGMENQRSWDGHNDIEGNHRQFAGETDKPVAALLTDMAASGLLDETLVVWCGEFGRLPIAQTGGKPGRDHNPHHLVCWLAGGGIRGGVTYGSSDEIGYKSADNRLHLNDLHATILHLLGLDHEKLTYKYNGRRFRLTDVAGTVIRDILS</sequence>
<dbReference type="EMBL" id="SRHE01000466">
    <property type="protein sequence ID" value="TWW08889.1"/>
    <property type="molecule type" value="Genomic_DNA"/>
</dbReference>
<organism evidence="1 2">
    <name type="scientific">Planctomyces bekefii</name>
    <dbReference type="NCBI Taxonomy" id="1653850"/>
    <lineage>
        <taxon>Bacteria</taxon>
        <taxon>Pseudomonadati</taxon>
        <taxon>Planctomycetota</taxon>
        <taxon>Planctomycetia</taxon>
        <taxon>Planctomycetales</taxon>
        <taxon>Planctomycetaceae</taxon>
        <taxon>Planctomyces</taxon>
    </lineage>
</organism>
<dbReference type="AlphaFoldDB" id="A0A5C6M443"/>
<proteinExistence type="predicted"/>
<dbReference type="SUPFAM" id="SSF53649">
    <property type="entry name" value="Alkaline phosphatase-like"/>
    <property type="match status" value="1"/>
</dbReference>
<accession>A0A5C6M443</accession>
<comment type="caution">
    <text evidence="1">The sequence shown here is derived from an EMBL/GenBank/DDBJ whole genome shotgun (WGS) entry which is preliminary data.</text>
</comment>
<dbReference type="PANTHER" id="PTHR43737">
    <property type="entry name" value="BLL7424 PROTEIN"/>
    <property type="match status" value="1"/>
</dbReference>
<protein>
    <recommendedName>
        <fullName evidence="3">Sulfatase</fullName>
    </recommendedName>
</protein>
<dbReference type="PANTHER" id="PTHR43737:SF1">
    <property type="entry name" value="DUF1501 DOMAIN-CONTAINING PROTEIN"/>
    <property type="match status" value="1"/>
</dbReference>
<reference evidence="1 2" key="2">
    <citation type="submission" date="2019-08" db="EMBL/GenBank/DDBJ databases">
        <authorList>
            <person name="Henke P."/>
        </authorList>
    </citation>
    <scope>NUCLEOTIDE SEQUENCE [LARGE SCALE GENOMIC DNA]</scope>
    <source>
        <strain evidence="1">Phe10_nw2017</strain>
    </source>
</reference>
<keyword evidence="2" id="KW-1185">Reference proteome</keyword>
<dbReference type="Pfam" id="PF07394">
    <property type="entry name" value="DUF1501"/>
    <property type="match status" value="1"/>
</dbReference>
<evidence type="ECO:0000313" key="1">
    <source>
        <dbReference type="EMBL" id="TWW08889.1"/>
    </source>
</evidence>
<dbReference type="Proteomes" id="UP000321083">
    <property type="component" value="Unassembled WGS sequence"/>
</dbReference>
<dbReference type="InterPro" id="IPR017850">
    <property type="entry name" value="Alkaline_phosphatase_core_sf"/>
</dbReference>